<dbReference type="OrthoDB" id="739506at2"/>
<organism evidence="3 4">
    <name type="scientific">Fluviicola chungangensis</name>
    <dbReference type="NCBI Taxonomy" id="2597671"/>
    <lineage>
        <taxon>Bacteria</taxon>
        <taxon>Pseudomonadati</taxon>
        <taxon>Bacteroidota</taxon>
        <taxon>Flavobacteriia</taxon>
        <taxon>Flavobacteriales</taxon>
        <taxon>Crocinitomicaceae</taxon>
        <taxon>Fluviicola</taxon>
    </lineage>
</organism>
<evidence type="ECO:0000256" key="2">
    <source>
        <dbReference type="SAM" id="SignalP"/>
    </source>
</evidence>
<gene>
    <name evidence="3" type="ORF">FO442_18445</name>
</gene>
<dbReference type="Gene3D" id="1.25.40.10">
    <property type="entry name" value="Tetratricopeptide repeat domain"/>
    <property type="match status" value="1"/>
</dbReference>
<reference evidence="3 4" key="1">
    <citation type="submission" date="2019-07" db="EMBL/GenBank/DDBJ databases">
        <authorList>
            <person name="Huq M.A."/>
        </authorList>
    </citation>
    <scope>NUCLEOTIDE SEQUENCE [LARGE SCALE GENOMIC DNA]</scope>
    <source>
        <strain evidence="3 4">MAH-3</strain>
    </source>
</reference>
<dbReference type="AlphaFoldDB" id="A0A556MGD7"/>
<proteinExistence type="predicted"/>
<dbReference type="EMBL" id="VLPL01000013">
    <property type="protein sequence ID" value="TSJ38997.1"/>
    <property type="molecule type" value="Genomic_DNA"/>
</dbReference>
<feature type="signal peptide" evidence="2">
    <location>
        <begin position="1"/>
        <end position="24"/>
    </location>
</feature>
<keyword evidence="4" id="KW-1185">Reference proteome</keyword>
<evidence type="ECO:0000313" key="3">
    <source>
        <dbReference type="EMBL" id="TSJ38997.1"/>
    </source>
</evidence>
<keyword evidence="1" id="KW-0802">TPR repeat</keyword>
<dbReference type="SMART" id="SM00028">
    <property type="entry name" value="TPR"/>
    <property type="match status" value="3"/>
</dbReference>
<dbReference type="PROSITE" id="PS50005">
    <property type="entry name" value="TPR"/>
    <property type="match status" value="2"/>
</dbReference>
<dbReference type="PANTHER" id="PTHR12558">
    <property type="entry name" value="CELL DIVISION CYCLE 16,23,27"/>
    <property type="match status" value="1"/>
</dbReference>
<evidence type="ECO:0000256" key="1">
    <source>
        <dbReference type="PROSITE-ProRule" id="PRU00339"/>
    </source>
</evidence>
<comment type="caution">
    <text evidence="3">The sequence shown here is derived from an EMBL/GenBank/DDBJ whole genome shotgun (WGS) entry which is preliminary data.</text>
</comment>
<feature type="repeat" description="TPR" evidence="1">
    <location>
        <begin position="210"/>
        <end position="243"/>
    </location>
</feature>
<dbReference type="SUPFAM" id="SSF48452">
    <property type="entry name" value="TPR-like"/>
    <property type="match status" value="1"/>
</dbReference>
<protein>
    <submittedName>
        <fullName evidence="3">Tetratricopeptide repeat protein</fullName>
    </submittedName>
</protein>
<evidence type="ECO:0000313" key="4">
    <source>
        <dbReference type="Proteomes" id="UP000316008"/>
    </source>
</evidence>
<dbReference type="Pfam" id="PF14559">
    <property type="entry name" value="TPR_19"/>
    <property type="match status" value="1"/>
</dbReference>
<name>A0A556MGD7_9FLAO</name>
<dbReference type="Proteomes" id="UP000316008">
    <property type="component" value="Unassembled WGS sequence"/>
</dbReference>
<feature type="repeat" description="TPR" evidence="1">
    <location>
        <begin position="244"/>
        <end position="277"/>
    </location>
</feature>
<keyword evidence="2" id="KW-0732">Signal</keyword>
<feature type="chain" id="PRO_5021729015" evidence="2">
    <location>
        <begin position="25"/>
        <end position="370"/>
    </location>
</feature>
<dbReference type="InterPro" id="IPR019734">
    <property type="entry name" value="TPR_rpt"/>
</dbReference>
<dbReference type="PANTHER" id="PTHR12558:SF13">
    <property type="entry name" value="CELL DIVISION CYCLE PROTEIN 27 HOMOLOG"/>
    <property type="match status" value="1"/>
</dbReference>
<dbReference type="RefSeq" id="WP_144334697.1">
    <property type="nucleotide sequence ID" value="NZ_VLPL01000013.1"/>
</dbReference>
<dbReference type="InterPro" id="IPR011990">
    <property type="entry name" value="TPR-like_helical_dom_sf"/>
</dbReference>
<sequence>MNYLNMTKGALLAGILLVSSFTFAQKKIETDAALAFQAYEKAYISQDAAEMKKQLLKAKEAIDQAAVNPETEKSPKTLFLRGEIYASMFANPMLLTDAEFVKMIPENAKEVAIKSYKEAYDLSNKYDSDIENSIKIIRGQFYDMGKMAFDAKMFKVASEVFVAINDFSGVLNQMDTLAIEYAGIAAENDSNYVQAAEFYKKCAEVNYKSGEMYRATAMAYIKAGQNDKAVEFLKQAIAKSPKDKHLYFALGTIAMEMNDDKMVLENLNKAVEIDPQYGDAYYNLGSYFSGKGLELRQKASNLPPNAKKESDELLAKSLEFYGFAMDPLEKYIAISPKDVDVLNSLVKIARAVKNPEKEAKYKQMLDAAKQ</sequence>
<accession>A0A556MGD7</accession>